<protein>
    <recommendedName>
        <fullName evidence="11">Uridylate kinase</fullName>
        <shortName evidence="11">UK</shortName>
        <ecNumber evidence="11">2.7.4.22</ecNumber>
    </recommendedName>
    <alternativeName>
        <fullName evidence="11">Uridine monophosphate kinase</fullName>
        <shortName evidence="11">UMP kinase</shortName>
        <shortName evidence="11">UMPK</shortName>
    </alternativeName>
</protein>
<feature type="binding site" evidence="11">
    <location>
        <begin position="10"/>
        <end position="13"/>
    </location>
    <ligand>
        <name>ATP</name>
        <dbReference type="ChEBI" id="CHEBI:30616"/>
    </ligand>
</feature>
<dbReference type="GO" id="GO:0006225">
    <property type="term" value="P:UDP biosynthetic process"/>
    <property type="evidence" value="ECO:0007669"/>
    <property type="project" value="TreeGrafter"/>
</dbReference>
<dbReference type="UniPathway" id="UPA00159">
    <property type="reaction ID" value="UER00275"/>
</dbReference>
<comment type="activity regulation">
    <text evidence="11">Inhibited by UTP.</text>
</comment>
<dbReference type="SUPFAM" id="SSF53633">
    <property type="entry name" value="Carbamate kinase-like"/>
    <property type="match status" value="1"/>
</dbReference>
<dbReference type="GO" id="GO:0005524">
    <property type="term" value="F:ATP binding"/>
    <property type="evidence" value="ECO:0007669"/>
    <property type="project" value="UniProtKB-KW"/>
</dbReference>
<feature type="binding site" evidence="11">
    <location>
        <position position="53"/>
    </location>
    <ligand>
        <name>ATP</name>
        <dbReference type="ChEBI" id="CHEBI:30616"/>
    </ligand>
</feature>
<dbReference type="PIRSF" id="PIRSF005650">
    <property type="entry name" value="Uridylate_kin"/>
    <property type="match status" value="1"/>
</dbReference>
<proteinExistence type="inferred from homology"/>
<dbReference type="PANTHER" id="PTHR42833">
    <property type="entry name" value="URIDYLATE KINASE"/>
    <property type="match status" value="1"/>
</dbReference>
<evidence type="ECO:0000256" key="8">
    <source>
        <dbReference type="ARBA" id="ARBA00022840"/>
    </source>
</evidence>
<feature type="binding site" evidence="11">
    <location>
        <position position="166"/>
    </location>
    <ligand>
        <name>ATP</name>
        <dbReference type="ChEBI" id="CHEBI:30616"/>
    </ligand>
</feature>
<dbReference type="Pfam" id="PF00696">
    <property type="entry name" value="AA_kinase"/>
    <property type="match status" value="1"/>
</dbReference>
<dbReference type="OrthoDB" id="9807458at2"/>
<dbReference type="CDD" id="cd04254">
    <property type="entry name" value="AAK_UMPK-PyrH-Ec"/>
    <property type="match status" value="1"/>
</dbReference>
<keyword evidence="14" id="KW-1185">Reference proteome</keyword>
<feature type="binding site" evidence="11">
    <location>
        <position position="72"/>
    </location>
    <ligand>
        <name>UMP</name>
        <dbReference type="ChEBI" id="CHEBI:57865"/>
    </ligand>
</feature>
<dbReference type="HAMAP" id="MF_01220_B">
    <property type="entry name" value="PyrH_B"/>
    <property type="match status" value="1"/>
</dbReference>
<dbReference type="NCBIfam" id="TIGR02075">
    <property type="entry name" value="pyrH_bact"/>
    <property type="match status" value="1"/>
</dbReference>
<feature type="binding site" evidence="11">
    <location>
        <position position="52"/>
    </location>
    <ligand>
        <name>UMP</name>
        <dbReference type="ChEBI" id="CHEBI:57865"/>
    </ligand>
</feature>
<comment type="caution">
    <text evidence="11">Lacks conserved residue(s) required for the propagation of feature annotation.</text>
</comment>
<dbReference type="GO" id="GO:0044210">
    <property type="term" value="P:'de novo' CTP biosynthetic process"/>
    <property type="evidence" value="ECO:0007669"/>
    <property type="project" value="UniProtKB-UniRule"/>
</dbReference>
<name>A0A3R9XYV5_9RICK</name>
<comment type="function">
    <text evidence="11">Catalyzes the reversible phosphorylation of UMP to UDP.</text>
</comment>
<keyword evidence="7 11" id="KW-0418">Kinase</keyword>
<comment type="pathway">
    <text evidence="2 11">Pyrimidine metabolism; CTP biosynthesis via de novo pathway; UDP from UMP (UMPK route): step 1/1.</text>
</comment>
<gene>
    <name evidence="11" type="primary">pyrH</name>
    <name evidence="13" type="ORF">EIC27_02160</name>
</gene>
<dbReference type="RefSeq" id="WP_126044514.1">
    <property type="nucleotide sequence ID" value="NZ_RXFM01000019.1"/>
</dbReference>
<evidence type="ECO:0000256" key="5">
    <source>
        <dbReference type="ARBA" id="ARBA00022679"/>
    </source>
</evidence>
<evidence type="ECO:0000256" key="7">
    <source>
        <dbReference type="ARBA" id="ARBA00022777"/>
    </source>
</evidence>
<comment type="catalytic activity">
    <reaction evidence="10 11">
        <text>UMP + ATP = UDP + ADP</text>
        <dbReference type="Rhea" id="RHEA:24400"/>
        <dbReference type="ChEBI" id="CHEBI:30616"/>
        <dbReference type="ChEBI" id="CHEBI:57865"/>
        <dbReference type="ChEBI" id="CHEBI:58223"/>
        <dbReference type="ChEBI" id="CHEBI:456216"/>
        <dbReference type="EC" id="2.7.4.22"/>
    </reaction>
</comment>
<evidence type="ECO:0000256" key="10">
    <source>
        <dbReference type="ARBA" id="ARBA00047767"/>
    </source>
</evidence>
<keyword evidence="9 11" id="KW-0665">Pyrimidine biosynthesis</keyword>
<evidence type="ECO:0000313" key="13">
    <source>
        <dbReference type="EMBL" id="RST69974.1"/>
    </source>
</evidence>
<dbReference type="GO" id="GO:0005737">
    <property type="term" value="C:cytoplasm"/>
    <property type="evidence" value="ECO:0007669"/>
    <property type="project" value="UniProtKB-SubCell"/>
</dbReference>
<feature type="binding site" evidence="11">
    <location>
        <position position="169"/>
    </location>
    <ligand>
        <name>ATP</name>
        <dbReference type="ChEBI" id="CHEBI:30616"/>
    </ligand>
</feature>
<keyword evidence="4 11" id="KW-0963">Cytoplasm</keyword>
<comment type="caution">
    <text evidence="13">The sequence shown here is derived from an EMBL/GenBank/DDBJ whole genome shotgun (WGS) entry which is preliminary data.</text>
</comment>
<dbReference type="Proteomes" id="UP000279470">
    <property type="component" value="Unassembled WGS sequence"/>
</dbReference>
<evidence type="ECO:0000256" key="9">
    <source>
        <dbReference type="ARBA" id="ARBA00022975"/>
    </source>
</evidence>
<comment type="subcellular location">
    <subcellularLocation>
        <location evidence="1 11">Cytoplasm</location>
    </subcellularLocation>
</comment>
<dbReference type="InterPro" id="IPR001048">
    <property type="entry name" value="Asp/Glu/Uridylate_kinase"/>
</dbReference>
<keyword evidence="8 11" id="KW-0067">ATP-binding</keyword>
<evidence type="ECO:0000256" key="3">
    <source>
        <dbReference type="ARBA" id="ARBA00007614"/>
    </source>
</evidence>
<feature type="domain" description="Aspartate/glutamate/uridylate kinase" evidence="12">
    <location>
        <begin position="5"/>
        <end position="214"/>
    </location>
</feature>
<organism evidence="13 14">
    <name type="scientific">Candidatus Aquarickettsia rohweri</name>
    <dbReference type="NCBI Taxonomy" id="2602574"/>
    <lineage>
        <taxon>Bacteria</taxon>
        <taxon>Pseudomonadati</taxon>
        <taxon>Pseudomonadota</taxon>
        <taxon>Alphaproteobacteria</taxon>
        <taxon>Rickettsiales</taxon>
        <taxon>Candidatus Midichloriaceae</taxon>
        <taxon>Candidatus Aquarickettsia</taxon>
    </lineage>
</organism>
<dbReference type="InterPro" id="IPR036393">
    <property type="entry name" value="AceGlu_kinase-like_sf"/>
</dbReference>
<evidence type="ECO:0000256" key="2">
    <source>
        <dbReference type="ARBA" id="ARBA00004791"/>
    </source>
</evidence>
<evidence type="ECO:0000256" key="11">
    <source>
        <dbReference type="HAMAP-Rule" id="MF_01220"/>
    </source>
</evidence>
<dbReference type="EMBL" id="RXFM01000019">
    <property type="protein sequence ID" value="RST69974.1"/>
    <property type="molecule type" value="Genomic_DNA"/>
</dbReference>
<evidence type="ECO:0000256" key="6">
    <source>
        <dbReference type="ARBA" id="ARBA00022741"/>
    </source>
</evidence>
<evidence type="ECO:0000256" key="4">
    <source>
        <dbReference type="ARBA" id="ARBA00022490"/>
    </source>
</evidence>
<comment type="similarity">
    <text evidence="3 11">Belongs to the UMP kinase family.</text>
</comment>
<dbReference type="FunFam" id="3.40.1160.10:FF:000001">
    <property type="entry name" value="Uridylate kinase"/>
    <property type="match status" value="1"/>
</dbReference>
<dbReference type="PANTHER" id="PTHR42833:SF4">
    <property type="entry name" value="URIDYLATE KINASE PUMPKIN, CHLOROPLASTIC"/>
    <property type="match status" value="1"/>
</dbReference>
<keyword evidence="5 11" id="KW-0808">Transferase</keyword>
<evidence type="ECO:0000256" key="1">
    <source>
        <dbReference type="ARBA" id="ARBA00004496"/>
    </source>
</evidence>
<sequence length="235" mass="25969">MKKQNRVLLKISGEALMGKEKFGHDNTIIDQICEDIKEVYDLGYEVCLVVGGGNICRGVTVAEVGIERATADYMGMLATVINAIAVQSKLESKGLYTRVVSAIPIITIVEQYIRRKAIRHLEKGRIVIFASGTGNPFFTTDTGAVLRAIEMNCSIILKGTQVDGVYSEDPKKNNKAIRYKELSHEDVIKQNISVMDTTAITLAHDNKMPIRIFNIGKSGEFAKVLQNKGNYTTIK</sequence>
<dbReference type="GO" id="GO:0033862">
    <property type="term" value="F:UMP kinase activity"/>
    <property type="evidence" value="ECO:0007669"/>
    <property type="project" value="UniProtKB-EC"/>
</dbReference>
<dbReference type="InterPro" id="IPR015963">
    <property type="entry name" value="Uridylate_kinase_bac"/>
</dbReference>
<comment type="subunit">
    <text evidence="11">Homohexamer.</text>
</comment>
<reference evidence="14" key="1">
    <citation type="submission" date="2018-11" db="EMBL/GenBank/DDBJ databases">
        <title>Phylogenetic, genomic, and biogeographic characterization of a novel and ubiquitous marine invertebrate-associated Rickettsiales parasite, Candidatus Marinoinvertebrata rohwerii, gen. nov., sp. nov.</title>
        <authorList>
            <person name="Klinges J.G."/>
            <person name="Rosales S.M."/>
            <person name="Mcminds R."/>
            <person name="Shaver E.C."/>
            <person name="Shantz A."/>
            <person name="Peters E.C."/>
            <person name="Burkepile D.E."/>
            <person name="Silliman B.R."/>
            <person name="Vega Thurber R.L."/>
        </authorList>
    </citation>
    <scope>NUCLEOTIDE SEQUENCE [LARGE SCALE GENOMIC DNA]</scope>
    <source>
        <strain evidence="14">a_cerv_44</strain>
    </source>
</reference>
<feature type="binding site" evidence="11">
    <location>
        <begin position="133"/>
        <end position="140"/>
    </location>
    <ligand>
        <name>UMP</name>
        <dbReference type="ChEBI" id="CHEBI:57865"/>
    </ligand>
</feature>
<evidence type="ECO:0000313" key="14">
    <source>
        <dbReference type="Proteomes" id="UP000279470"/>
    </source>
</evidence>
<feature type="binding site" evidence="11">
    <location>
        <position position="57"/>
    </location>
    <ligand>
        <name>ATP</name>
        <dbReference type="ChEBI" id="CHEBI:30616"/>
    </ligand>
</feature>
<feature type="binding site" evidence="11">
    <location>
        <position position="160"/>
    </location>
    <ligand>
        <name>ATP</name>
        <dbReference type="ChEBI" id="CHEBI:30616"/>
    </ligand>
</feature>
<dbReference type="Gene3D" id="3.40.1160.10">
    <property type="entry name" value="Acetylglutamate kinase-like"/>
    <property type="match status" value="1"/>
</dbReference>
<accession>A0A3R9XYV5</accession>
<dbReference type="EC" id="2.7.4.22" evidence="11"/>
<keyword evidence="6 11" id="KW-0547">Nucleotide-binding</keyword>
<dbReference type="AlphaFoldDB" id="A0A3R9XYV5"/>
<dbReference type="InterPro" id="IPR011817">
    <property type="entry name" value="Uridylate_kinase"/>
</dbReference>
<feature type="binding site" evidence="11">
    <location>
        <position position="161"/>
    </location>
    <ligand>
        <name>ATP</name>
        <dbReference type="ChEBI" id="CHEBI:30616"/>
    </ligand>
</feature>
<evidence type="ECO:0000259" key="12">
    <source>
        <dbReference type="Pfam" id="PF00696"/>
    </source>
</evidence>